<keyword evidence="2 6" id="KW-0479">Metal-binding</keyword>
<gene>
    <name evidence="8" type="ORF">Ccrd_005206</name>
</gene>
<dbReference type="InterPro" id="IPR033739">
    <property type="entry name" value="M10A_MMP"/>
</dbReference>
<feature type="binding site" evidence="6">
    <location>
        <position position="15"/>
    </location>
    <ligand>
        <name>Ca(2+)</name>
        <dbReference type="ChEBI" id="CHEBI:29108"/>
        <label>2</label>
    </ligand>
</feature>
<keyword evidence="9" id="KW-1185">Reference proteome</keyword>
<evidence type="ECO:0000256" key="5">
    <source>
        <dbReference type="PIRSR" id="PIRSR621190-1"/>
    </source>
</evidence>
<feature type="domain" description="Peptidase metallopeptidase" evidence="7">
    <location>
        <begin position="1"/>
        <end position="120"/>
    </location>
</feature>
<feature type="binding site" evidence="6">
    <location>
        <position position="76"/>
    </location>
    <ligand>
        <name>Zn(2+)</name>
        <dbReference type="ChEBI" id="CHEBI:29105"/>
        <label>2</label>
        <note>catalytic</note>
    </ligand>
</feature>
<feature type="binding site" evidence="6">
    <location>
        <position position="27"/>
    </location>
    <ligand>
        <name>Zn(2+)</name>
        <dbReference type="ChEBI" id="CHEBI:29105"/>
        <label>1</label>
    </ligand>
</feature>
<feature type="binding site" evidence="6">
    <location>
        <position position="80"/>
    </location>
    <ligand>
        <name>Zn(2+)</name>
        <dbReference type="ChEBI" id="CHEBI:29105"/>
        <label>2</label>
        <note>catalytic</note>
    </ligand>
</feature>
<dbReference type="AlphaFoldDB" id="A0A118JVA3"/>
<feature type="binding site" evidence="6">
    <location>
        <position position="25"/>
    </location>
    <ligand>
        <name>Zn(2+)</name>
        <dbReference type="ChEBI" id="CHEBI:29105"/>
        <label>1</label>
    </ligand>
</feature>
<dbReference type="PANTHER" id="PTHR10201">
    <property type="entry name" value="MATRIX METALLOPROTEINASE"/>
    <property type="match status" value="1"/>
</dbReference>
<accession>A0A118JVA3</accession>
<evidence type="ECO:0000256" key="4">
    <source>
        <dbReference type="ARBA" id="ARBA00022833"/>
    </source>
</evidence>
<dbReference type="GO" id="GO:0030574">
    <property type="term" value="P:collagen catabolic process"/>
    <property type="evidence" value="ECO:0007669"/>
    <property type="project" value="TreeGrafter"/>
</dbReference>
<evidence type="ECO:0000256" key="2">
    <source>
        <dbReference type="ARBA" id="ARBA00022723"/>
    </source>
</evidence>
<proteinExistence type="predicted"/>
<dbReference type="PANTHER" id="PTHR10201:SF213">
    <property type="entry name" value="METALLOENDOPROTEINASE 2-MMP-LIKE"/>
    <property type="match status" value="1"/>
</dbReference>
<feature type="binding site" evidence="6">
    <location>
        <position position="52"/>
    </location>
    <ligand>
        <name>Ca(2+)</name>
        <dbReference type="ChEBI" id="CHEBI:29108"/>
        <label>3</label>
    </ligand>
</feature>
<dbReference type="GO" id="GO:0031012">
    <property type="term" value="C:extracellular matrix"/>
    <property type="evidence" value="ECO:0007669"/>
    <property type="project" value="InterPro"/>
</dbReference>
<comment type="cofactor">
    <cofactor evidence="6">
        <name>Ca(2+)</name>
        <dbReference type="ChEBI" id="CHEBI:29108"/>
    </cofactor>
    <text evidence="6">Can bind about 5 Ca(2+) ions per subunit.</text>
</comment>
<feature type="binding site" evidence="6">
    <location>
        <position position="55"/>
    </location>
    <ligand>
        <name>Ca(2+)</name>
        <dbReference type="ChEBI" id="CHEBI:29108"/>
        <label>3</label>
    </ligand>
</feature>
<dbReference type="Pfam" id="PF00413">
    <property type="entry name" value="Peptidase_M10"/>
    <property type="match status" value="1"/>
</dbReference>
<dbReference type="GO" id="GO:0006508">
    <property type="term" value="P:proteolysis"/>
    <property type="evidence" value="ECO:0007669"/>
    <property type="project" value="UniProtKB-KW"/>
</dbReference>
<dbReference type="InterPro" id="IPR024079">
    <property type="entry name" value="MetalloPept_cat_dom_sf"/>
</dbReference>
<keyword evidence="6" id="KW-0106">Calcium</keyword>
<evidence type="ECO:0000256" key="3">
    <source>
        <dbReference type="ARBA" id="ARBA00022801"/>
    </source>
</evidence>
<dbReference type="InterPro" id="IPR001818">
    <property type="entry name" value="Pept_M10_metallopeptidase"/>
</dbReference>
<organism evidence="8 9">
    <name type="scientific">Cynara cardunculus var. scolymus</name>
    <name type="common">Globe artichoke</name>
    <name type="synonym">Cynara scolymus</name>
    <dbReference type="NCBI Taxonomy" id="59895"/>
    <lineage>
        <taxon>Eukaryota</taxon>
        <taxon>Viridiplantae</taxon>
        <taxon>Streptophyta</taxon>
        <taxon>Embryophyta</taxon>
        <taxon>Tracheophyta</taxon>
        <taxon>Spermatophyta</taxon>
        <taxon>Magnoliopsida</taxon>
        <taxon>eudicotyledons</taxon>
        <taxon>Gunneridae</taxon>
        <taxon>Pentapetalae</taxon>
        <taxon>asterids</taxon>
        <taxon>campanulids</taxon>
        <taxon>Asterales</taxon>
        <taxon>Asteraceae</taxon>
        <taxon>Carduoideae</taxon>
        <taxon>Cardueae</taxon>
        <taxon>Carduinae</taxon>
        <taxon>Cynara</taxon>
    </lineage>
</organism>
<dbReference type="Gene3D" id="3.40.390.10">
    <property type="entry name" value="Collagenase (Catalytic Domain)"/>
    <property type="match status" value="1"/>
</dbReference>
<feature type="binding site" evidence="6">
    <location>
        <position position="55"/>
    </location>
    <ligand>
        <name>Ca(2+)</name>
        <dbReference type="ChEBI" id="CHEBI:29108"/>
        <label>1</label>
    </ligand>
</feature>
<keyword evidence="4 6" id="KW-0862">Zinc</keyword>
<feature type="binding site" evidence="6">
    <location>
        <position position="33"/>
    </location>
    <ligand>
        <name>Ca(2+)</name>
        <dbReference type="ChEBI" id="CHEBI:29108"/>
        <label>3</label>
    </ligand>
</feature>
<dbReference type="EMBL" id="LEKV01004807">
    <property type="protein sequence ID" value="KVH92752.1"/>
    <property type="molecule type" value="Genomic_DNA"/>
</dbReference>
<dbReference type="STRING" id="59895.A0A118JVA3"/>
<feature type="active site" evidence="5">
    <location>
        <position position="77"/>
    </location>
</feature>
<feature type="binding site" evidence="6">
    <location>
        <position position="94"/>
    </location>
    <ligand>
        <name>Zn(2+)</name>
        <dbReference type="ChEBI" id="CHEBI:29105"/>
        <label>2</label>
        <note>catalytic</note>
    </ligand>
</feature>
<reference evidence="8 9" key="1">
    <citation type="journal article" date="2016" name="Sci. Rep.">
        <title>The genome sequence of the outbreeding globe artichoke constructed de novo incorporating a phase-aware low-pass sequencing strategy of F1 progeny.</title>
        <authorList>
            <person name="Scaglione D."/>
            <person name="Reyes-Chin-Wo S."/>
            <person name="Acquadro A."/>
            <person name="Froenicke L."/>
            <person name="Portis E."/>
            <person name="Beitel C."/>
            <person name="Tirone M."/>
            <person name="Mauro R."/>
            <person name="Lo Monaco A."/>
            <person name="Mauromicale G."/>
            <person name="Faccioli P."/>
            <person name="Cattivelli L."/>
            <person name="Rieseberg L."/>
            <person name="Michelmore R."/>
            <person name="Lanteri S."/>
        </authorList>
    </citation>
    <scope>NUCLEOTIDE SEQUENCE [LARGE SCALE GENOMIC DNA]</scope>
    <source>
        <strain evidence="8">2C</strain>
    </source>
</reference>
<feature type="binding site" evidence="6">
    <location>
        <position position="32"/>
    </location>
    <ligand>
        <name>Ca(2+)</name>
        <dbReference type="ChEBI" id="CHEBI:29108"/>
        <label>3</label>
    </ligand>
</feature>
<comment type="caution">
    <text evidence="8">The sequence shown here is derived from an EMBL/GenBank/DDBJ whole genome shotgun (WGS) entry which is preliminary data.</text>
</comment>
<dbReference type="Proteomes" id="UP000243975">
    <property type="component" value="Unassembled WGS sequence"/>
</dbReference>
<protein>
    <recommendedName>
        <fullName evidence="7">Peptidase metallopeptidase domain-containing protein</fullName>
    </recommendedName>
</protein>
<dbReference type="InterPro" id="IPR021190">
    <property type="entry name" value="Pept_M10A"/>
</dbReference>
<evidence type="ECO:0000259" key="7">
    <source>
        <dbReference type="SMART" id="SM00235"/>
    </source>
</evidence>
<dbReference type="OMA" id="IARINFM"/>
<dbReference type="PRINTS" id="PR00138">
    <property type="entry name" value="MATRIXIN"/>
</dbReference>
<dbReference type="SUPFAM" id="SSF55486">
    <property type="entry name" value="Metalloproteases ('zincins'), catalytic domain"/>
    <property type="match status" value="1"/>
</dbReference>
<comment type="cofactor">
    <cofactor evidence="6">
        <name>Zn(2+)</name>
        <dbReference type="ChEBI" id="CHEBI:29105"/>
    </cofactor>
    <text evidence="6">Binds 2 Zn(2+) ions per subunit.</text>
</comment>
<dbReference type="SMART" id="SM00235">
    <property type="entry name" value="ZnMc"/>
    <property type="match status" value="1"/>
</dbReference>
<dbReference type="GO" id="GO:0004222">
    <property type="term" value="F:metalloendopeptidase activity"/>
    <property type="evidence" value="ECO:0007669"/>
    <property type="project" value="InterPro"/>
</dbReference>
<evidence type="ECO:0000256" key="6">
    <source>
        <dbReference type="PIRSR" id="PIRSR621190-2"/>
    </source>
</evidence>
<dbReference type="GO" id="GO:0008270">
    <property type="term" value="F:zinc ion binding"/>
    <property type="evidence" value="ECO:0007669"/>
    <property type="project" value="InterPro"/>
</dbReference>
<feature type="binding site" evidence="6">
    <location>
        <position position="86"/>
    </location>
    <ligand>
        <name>Zn(2+)</name>
        <dbReference type="ChEBI" id="CHEBI:29105"/>
        <label>2</label>
        <note>catalytic</note>
    </ligand>
</feature>
<evidence type="ECO:0000313" key="8">
    <source>
        <dbReference type="EMBL" id="KVH92752.1"/>
    </source>
</evidence>
<dbReference type="InterPro" id="IPR006026">
    <property type="entry name" value="Peptidase_Metallo"/>
</dbReference>
<keyword evidence="3" id="KW-0378">Hydrolase</keyword>
<dbReference type="GO" id="GO:0030198">
    <property type="term" value="P:extracellular matrix organization"/>
    <property type="evidence" value="ECO:0007669"/>
    <property type="project" value="TreeGrafter"/>
</dbReference>
<sequence length="121" mass="13030">MDKRFTRVNGFTNADLKVSFKRGNHGDGSDFDGPGRVLAHAFAPTNGRVDFDADENWSDGPGAVPNVMDYESVAVHEIGHLLGLRHSADPNASMYATIRSGVVKGLNSDDIQGIKVLYGLN</sequence>
<evidence type="ECO:0000256" key="1">
    <source>
        <dbReference type="ARBA" id="ARBA00022670"/>
    </source>
</evidence>
<dbReference type="Gramene" id="KVH92752">
    <property type="protein sequence ID" value="KVH92752"/>
    <property type="gene ID" value="Ccrd_005206"/>
</dbReference>
<name>A0A118JVA3_CYNCS</name>
<feature type="binding site" evidence="6">
    <location>
        <position position="40"/>
    </location>
    <ligand>
        <name>Zn(2+)</name>
        <dbReference type="ChEBI" id="CHEBI:29105"/>
        <label>1</label>
    </ligand>
</feature>
<keyword evidence="1" id="KW-0645">Protease</keyword>
<dbReference type="CDD" id="cd04278">
    <property type="entry name" value="ZnMc_MMP"/>
    <property type="match status" value="1"/>
</dbReference>
<evidence type="ECO:0000313" key="9">
    <source>
        <dbReference type="Proteomes" id="UP000243975"/>
    </source>
</evidence>